<evidence type="ECO:0000313" key="12">
    <source>
        <dbReference type="EMBL" id="EHL17575.1"/>
    </source>
</evidence>
<evidence type="ECO:0000256" key="8">
    <source>
        <dbReference type="ARBA" id="ARBA00023014"/>
    </source>
</evidence>
<dbReference type="SUPFAM" id="SSF102114">
    <property type="entry name" value="Radical SAM enzymes"/>
    <property type="match status" value="1"/>
</dbReference>
<name>J5WPI4_9FIRM</name>
<keyword evidence="8" id="KW-0411">Iron-sulfur</keyword>
<dbReference type="NCBIfam" id="TIGR02494">
    <property type="entry name" value="PFLE_PFLC"/>
    <property type="match status" value="1"/>
</dbReference>
<dbReference type="InterPro" id="IPR017900">
    <property type="entry name" value="4Fe4S_Fe_S_CS"/>
</dbReference>
<evidence type="ECO:0000256" key="7">
    <source>
        <dbReference type="ARBA" id="ARBA00023004"/>
    </source>
</evidence>
<keyword evidence="14" id="KW-1185">Reference proteome</keyword>
<keyword evidence="7" id="KW-0408">Iron</keyword>
<dbReference type="GO" id="GO:0016491">
    <property type="term" value="F:oxidoreductase activity"/>
    <property type="evidence" value="ECO:0007669"/>
    <property type="project" value="UniProtKB-KW"/>
</dbReference>
<comment type="catalytic activity">
    <reaction evidence="9">
        <text>glycyl-[protein] + reduced [flavodoxin] + S-adenosyl-L-methionine = glycin-2-yl radical-[protein] + semiquinone [flavodoxin] + 5'-deoxyadenosine + L-methionine + H(+)</text>
        <dbReference type="Rhea" id="RHEA:61976"/>
        <dbReference type="Rhea" id="RHEA-COMP:10622"/>
        <dbReference type="Rhea" id="RHEA-COMP:14480"/>
        <dbReference type="Rhea" id="RHEA-COMP:15993"/>
        <dbReference type="Rhea" id="RHEA-COMP:15994"/>
        <dbReference type="ChEBI" id="CHEBI:15378"/>
        <dbReference type="ChEBI" id="CHEBI:17319"/>
        <dbReference type="ChEBI" id="CHEBI:29947"/>
        <dbReference type="ChEBI" id="CHEBI:32722"/>
        <dbReference type="ChEBI" id="CHEBI:57618"/>
        <dbReference type="ChEBI" id="CHEBI:57844"/>
        <dbReference type="ChEBI" id="CHEBI:59789"/>
        <dbReference type="ChEBI" id="CHEBI:140311"/>
    </reaction>
</comment>
<evidence type="ECO:0000313" key="14">
    <source>
        <dbReference type="Proteomes" id="UP000005244"/>
    </source>
</evidence>
<comment type="caution">
    <text evidence="13">The sequence shown here is derived from an EMBL/GenBank/DDBJ whole genome shotgun (WGS) entry which is preliminary data.</text>
</comment>
<dbReference type="GO" id="GO:0051539">
    <property type="term" value="F:4 iron, 4 sulfur cluster binding"/>
    <property type="evidence" value="ECO:0007669"/>
    <property type="project" value="UniProtKB-KW"/>
</dbReference>
<keyword evidence="4" id="KW-0949">S-adenosyl-L-methionine</keyword>
<dbReference type="GO" id="GO:0046872">
    <property type="term" value="F:metal ion binding"/>
    <property type="evidence" value="ECO:0007669"/>
    <property type="project" value="UniProtKB-KW"/>
</dbReference>
<dbReference type="PROSITE" id="PS51918">
    <property type="entry name" value="RADICAL_SAM"/>
    <property type="match status" value="1"/>
</dbReference>
<dbReference type="InterPro" id="IPR058240">
    <property type="entry name" value="rSAM_sf"/>
</dbReference>
<sequence length="305" mass="34107">METVDYGAKGIVFDIQRFSIHDGPGIRTIIFLKGCPLRCRWCSNPESQKAKPELMFSRDLCIGCGKCVKVCKVNAIEPKKEYIVNKEKCTACGECALVCPAGALIMKGKEMSVEEVIKEVKKDATQYYRSGGGVTLSGGEALTQSSFAKELFKACKAQGWHTALETEGYANEEVIREVIPHVDLVLLDIKSFDSDVHLAYTGVRNELIKKNAKIIQELADTVIRIPVIPNFNASEKEITDIAKFIKTLPNIRKVHLLPYHRYGENKYKLLGRNYEMNGTEELSEEFVEKFKAIVENNGFKCVIGG</sequence>
<dbReference type="EMBL" id="ALNK01000015">
    <property type="protein sequence ID" value="EJU23467.1"/>
    <property type="molecule type" value="Genomic_DNA"/>
</dbReference>
<dbReference type="PROSITE" id="PS00198">
    <property type="entry name" value="4FE4S_FER_1"/>
    <property type="match status" value="1"/>
</dbReference>
<feature type="domain" description="4Fe-4S ferredoxin-type" evidence="10">
    <location>
        <begin position="52"/>
        <end position="79"/>
    </location>
</feature>
<dbReference type="SFLD" id="SFLDG01118">
    <property type="entry name" value="activating_enzymes__group_2"/>
    <property type="match status" value="1"/>
</dbReference>
<accession>J5WPI4</accession>
<evidence type="ECO:0000256" key="2">
    <source>
        <dbReference type="ARBA" id="ARBA00009777"/>
    </source>
</evidence>
<evidence type="ECO:0000259" key="10">
    <source>
        <dbReference type="PROSITE" id="PS51379"/>
    </source>
</evidence>
<dbReference type="InterPro" id="IPR034457">
    <property type="entry name" value="Organic_radical-activating"/>
</dbReference>
<dbReference type="PROSITE" id="PS51379">
    <property type="entry name" value="4FE4S_FER_2"/>
    <property type="match status" value="2"/>
</dbReference>
<dbReference type="Proteomes" id="UP000005244">
    <property type="component" value="Unassembled WGS sequence"/>
</dbReference>
<dbReference type="Gene3D" id="3.80.30.10">
    <property type="entry name" value="pyruvate-formate lyase- activating enzyme"/>
    <property type="match status" value="1"/>
</dbReference>
<keyword evidence="5" id="KW-0479">Metal-binding</keyword>
<proteinExistence type="inferred from homology"/>
<reference evidence="13 14" key="2">
    <citation type="submission" date="2012-07" db="EMBL/GenBank/DDBJ databases">
        <authorList>
            <person name="Durkin A.S."/>
            <person name="McCorrison J."/>
            <person name="Torralba M."/>
            <person name="Gillis M."/>
            <person name="Methe B."/>
            <person name="Sutton G."/>
            <person name="Nelson K.E."/>
        </authorList>
    </citation>
    <scope>NUCLEOTIDE SEQUENCE [LARGE SCALE GENOMIC DNA]</scope>
    <source>
        <strain evidence="13 14">OBRC8</strain>
    </source>
</reference>
<dbReference type="RefSeq" id="WP_009527443.1">
    <property type="nucleotide sequence ID" value="NZ_ALNK01000015.1"/>
</dbReference>
<evidence type="ECO:0000313" key="13">
    <source>
        <dbReference type="EMBL" id="EJU23467.1"/>
    </source>
</evidence>
<feature type="domain" description="Radical SAM core" evidence="11">
    <location>
        <begin position="21"/>
        <end position="300"/>
    </location>
</feature>
<gene>
    <name evidence="13" type="ORF">HMPREF1143_2171</name>
    <name evidence="12" type="ORF">HMPREF9630_01587</name>
</gene>
<dbReference type="SUPFAM" id="SSF54862">
    <property type="entry name" value="4Fe-4S ferredoxins"/>
    <property type="match status" value="1"/>
</dbReference>
<dbReference type="AlphaFoldDB" id="J5WPI4"/>
<comment type="similarity">
    <text evidence="2">Belongs to the organic radical-activating enzymes family.</text>
</comment>
<dbReference type="PIRSF" id="PIRSF000371">
    <property type="entry name" value="PFL_act_enz"/>
    <property type="match status" value="1"/>
</dbReference>
<dbReference type="InterPro" id="IPR040074">
    <property type="entry name" value="BssD/PflA/YjjW"/>
</dbReference>
<dbReference type="PATRIC" id="fig|796939.3.peg.831"/>
<evidence type="ECO:0000256" key="9">
    <source>
        <dbReference type="ARBA" id="ARBA00047365"/>
    </source>
</evidence>
<dbReference type="Proteomes" id="UP000017818">
    <property type="component" value="Unassembled WGS sequence"/>
</dbReference>
<dbReference type="InterPro" id="IPR017896">
    <property type="entry name" value="4Fe4S_Fe-S-bd"/>
</dbReference>
<dbReference type="EC" id="1.97.1.-" evidence="13"/>
<dbReference type="InterPro" id="IPR001989">
    <property type="entry name" value="Radical_activat_CS"/>
</dbReference>
<keyword evidence="3" id="KW-0004">4Fe-4S</keyword>
<dbReference type="HOGENOM" id="CLU_058969_0_0_9"/>
<evidence type="ECO:0000313" key="15">
    <source>
        <dbReference type="Proteomes" id="UP000017818"/>
    </source>
</evidence>
<accession>V9HVE1</accession>
<dbReference type="EMBL" id="AFZF02000008">
    <property type="protein sequence ID" value="EHL17575.1"/>
    <property type="molecule type" value="Genomic_DNA"/>
</dbReference>
<feature type="domain" description="4Fe-4S ferredoxin-type" evidence="10">
    <location>
        <begin position="80"/>
        <end position="109"/>
    </location>
</feature>
<dbReference type="Pfam" id="PF00037">
    <property type="entry name" value="Fer4"/>
    <property type="match status" value="2"/>
</dbReference>
<dbReference type="InterPro" id="IPR012839">
    <property type="entry name" value="Organic_radical_activase"/>
</dbReference>
<dbReference type="InterPro" id="IPR007197">
    <property type="entry name" value="rSAM"/>
</dbReference>
<dbReference type="SFLD" id="SFLDG01066">
    <property type="entry name" value="organic_radical-activating_enz"/>
    <property type="match status" value="1"/>
</dbReference>
<keyword evidence="6 13" id="KW-0560">Oxidoreductase</keyword>
<dbReference type="SFLD" id="SFLDS00029">
    <property type="entry name" value="Radical_SAM"/>
    <property type="match status" value="1"/>
</dbReference>
<evidence type="ECO:0000256" key="6">
    <source>
        <dbReference type="ARBA" id="ARBA00023002"/>
    </source>
</evidence>
<dbReference type="Pfam" id="PF04055">
    <property type="entry name" value="Radical_SAM"/>
    <property type="match status" value="1"/>
</dbReference>
<dbReference type="PANTHER" id="PTHR30352">
    <property type="entry name" value="PYRUVATE FORMATE-LYASE-ACTIVATING ENZYME"/>
    <property type="match status" value="1"/>
</dbReference>
<evidence type="ECO:0000259" key="11">
    <source>
        <dbReference type="PROSITE" id="PS51918"/>
    </source>
</evidence>
<dbReference type="PANTHER" id="PTHR30352:SF4">
    <property type="entry name" value="PYRUVATE FORMATE-LYASE 2-ACTIVATING ENZYME"/>
    <property type="match status" value="1"/>
</dbReference>
<evidence type="ECO:0000256" key="4">
    <source>
        <dbReference type="ARBA" id="ARBA00022691"/>
    </source>
</evidence>
<comment type="cofactor">
    <cofactor evidence="1">
        <name>[4Fe-4S] cluster</name>
        <dbReference type="ChEBI" id="CHEBI:49883"/>
    </cofactor>
</comment>
<evidence type="ECO:0000256" key="3">
    <source>
        <dbReference type="ARBA" id="ARBA00022485"/>
    </source>
</evidence>
<dbReference type="OrthoDB" id="9782387at2"/>
<organism evidence="13 14">
    <name type="scientific">Peptoanaerobacter stomatis</name>
    <dbReference type="NCBI Taxonomy" id="796937"/>
    <lineage>
        <taxon>Bacteria</taxon>
        <taxon>Bacillati</taxon>
        <taxon>Bacillota</taxon>
        <taxon>Clostridia</taxon>
        <taxon>Peptostreptococcales</taxon>
        <taxon>Filifactoraceae</taxon>
        <taxon>Peptoanaerobacter</taxon>
    </lineage>
</organism>
<dbReference type="Gene3D" id="3.30.70.20">
    <property type="match status" value="1"/>
</dbReference>
<dbReference type="PROSITE" id="PS01087">
    <property type="entry name" value="RADICAL_ACTIVATING"/>
    <property type="match status" value="1"/>
</dbReference>
<evidence type="ECO:0000256" key="5">
    <source>
        <dbReference type="ARBA" id="ARBA00022723"/>
    </source>
</evidence>
<evidence type="ECO:0000256" key="1">
    <source>
        <dbReference type="ARBA" id="ARBA00001966"/>
    </source>
</evidence>
<reference evidence="12 15" key="1">
    <citation type="submission" date="2012-05" db="EMBL/GenBank/DDBJ databases">
        <title>The Genome Sequence of Eubacteriaceae bacterium CM2.</title>
        <authorList>
            <consortium name="The Broad Institute Genome Sequencing Platform"/>
            <person name="Earl A."/>
            <person name="Ward D."/>
            <person name="Feldgarden M."/>
            <person name="Gevers D."/>
            <person name="Sizova M."/>
            <person name="Hazen A."/>
            <person name="Epstein S."/>
            <person name="Walker B."/>
            <person name="Young S.K."/>
            <person name="Zeng Q."/>
            <person name="Gargeya S."/>
            <person name="Fitzgerald M."/>
            <person name="Haas B."/>
            <person name="Abouelleil A."/>
            <person name="Alvarado L."/>
            <person name="Arachchi H.M."/>
            <person name="Berlin A."/>
            <person name="Chapman S.B."/>
            <person name="Goldberg J."/>
            <person name="Griggs A."/>
            <person name="Gujja S."/>
            <person name="Hansen M."/>
            <person name="Howarth C."/>
            <person name="Imamovic A."/>
            <person name="Larimer J."/>
            <person name="McCowen C."/>
            <person name="Montmayeur A."/>
            <person name="Murphy C."/>
            <person name="Neiman D."/>
            <person name="Pearson M."/>
            <person name="Priest M."/>
            <person name="Roberts A."/>
            <person name="Saif S."/>
            <person name="Shea T."/>
            <person name="Sisk P."/>
            <person name="Sykes S."/>
            <person name="Wortman J."/>
            <person name="Nusbaum C."/>
            <person name="Birren B."/>
        </authorList>
    </citation>
    <scope>NUCLEOTIDE SEQUENCE [LARGE SCALE GENOMIC DNA]</scope>
    <source>
        <strain evidence="12 15">CM2</strain>
    </source>
</reference>
<protein>
    <submittedName>
        <fullName evidence="12 13">Glycyl-radical enzyme activating protein</fullName>
        <ecNumber evidence="13">1.97.1.-</ecNumber>
    </submittedName>
</protein>